<keyword evidence="2" id="KW-1185">Reference proteome</keyword>
<evidence type="ECO:0000313" key="2">
    <source>
        <dbReference type="Proteomes" id="UP000224528"/>
    </source>
</evidence>
<sequence length="402" mass="44654">MSLSDRLETPAAPSEAYRPTVEFDNRGATIDTGTVYQEPGQPPEYAEILRQVGRDPERFRLVEILTEKHWQVPYRPYVRDDEGKPIFNEYGKPRLEEQVFRWAASYKLRVEPIDASTGANDLEALIANARKVPTIEPATAAPYWYVFQASDLQLGKRSRDGSTEQIVDRFVESLTAARRQFTALAPLGIAGVQISMPGDCLEGVVSQGGRNSWLTQETITEQYRLLRRLMLEAVDTFRAAPEVKLDVVGGNHDDANRQWNTKPGDNWATEAAIAVRDALALNREAYGHVEVRVPESWAGSMTVPVGDTVVTVVHGHQWRKNGALNWLAQQAVHNQPAGAAQVLQHGHWHVGAVELHASKTIVCSPTFDCGSDWFREKSGGESRRGAFTYLLRGGEVSNLGVL</sequence>
<gene>
    <name evidence="1" type="primary">35</name>
    <name evidence="1" type="ORF">SEA_UNICORN_35</name>
</gene>
<accession>A0A222ZK16</accession>
<dbReference type="SUPFAM" id="SSF56300">
    <property type="entry name" value="Metallo-dependent phosphatases"/>
    <property type="match status" value="1"/>
</dbReference>
<dbReference type="Gene3D" id="3.60.21.10">
    <property type="match status" value="1"/>
</dbReference>
<dbReference type="EMBL" id="MF324908">
    <property type="protein sequence ID" value="ASR85047.1"/>
    <property type="molecule type" value="Genomic_DNA"/>
</dbReference>
<dbReference type="Proteomes" id="UP000224528">
    <property type="component" value="Segment"/>
</dbReference>
<organism evidence="1 2">
    <name type="scientific">Mycobacterium phage Unicorn</name>
    <dbReference type="NCBI Taxonomy" id="2015825"/>
    <lineage>
        <taxon>Viruses</taxon>
        <taxon>Duplodnaviria</taxon>
        <taxon>Heunggongvirae</taxon>
        <taxon>Uroviricota</taxon>
        <taxon>Caudoviricetes</taxon>
        <taxon>Weiservirinae</taxon>
        <taxon>Unicornvirus</taxon>
        <taxon>Unicornvirus unicorn</taxon>
    </lineage>
</organism>
<dbReference type="InterPro" id="IPR029052">
    <property type="entry name" value="Metallo-depent_PP-like"/>
</dbReference>
<dbReference type="GeneID" id="60322645"/>
<dbReference type="KEGG" id="vg:60322645"/>
<reference evidence="1 2" key="1">
    <citation type="submission" date="2017-06" db="EMBL/GenBank/DDBJ databases">
        <authorList>
            <person name="Barekzi N."/>
            <person name="Denby H.W."/>
            <person name="Murphy J.L."/>
            <person name="Richards S."/>
            <person name="Womack F.R."/>
            <person name="Stoner T.H."/>
            <person name="Garlena R.A."/>
            <person name="Russell D.A."/>
            <person name="Pope W.H."/>
            <person name="Jacobs-Sera D."/>
            <person name="Hatfull G.F."/>
        </authorList>
    </citation>
    <scope>NUCLEOTIDE SEQUENCE [LARGE SCALE GENOMIC DNA]</scope>
</reference>
<evidence type="ECO:0000313" key="1">
    <source>
        <dbReference type="EMBL" id="ASR85047.1"/>
    </source>
</evidence>
<protein>
    <submittedName>
        <fullName evidence="1">MRE11 double-strand break endo/exonuclease</fullName>
    </submittedName>
</protein>
<name>A0A222ZK16_9CAUD</name>
<proteinExistence type="predicted"/>
<dbReference type="RefSeq" id="YP_009951214.1">
    <property type="nucleotide sequence ID" value="NC_051599.1"/>
</dbReference>